<dbReference type="Pfam" id="PF18962">
    <property type="entry name" value="Por_Secre_tail"/>
    <property type="match status" value="1"/>
</dbReference>
<sequence length="1017" mass="109993">MKIKFKLLIVVLLLTQTVQAQWLNQNPGAGGQVQSLDPDPNTDGTVYFSSDVEGCYRSDNNGLSWTYIGYELRFNMTFGITVEPGNANRIYSAGCGGLHISDNKGDNWPTLTLAGYPLSRAYVNPSNVNQVFAGIGFRYKNQVPVSFQNAQSNSLITGRRLLFRSNDKGLTWDSLEYEPATGYRNTYSLDFDPNDNNTLYLGAAAGLYKSTNSGTDWTKIAQPTGTFNCYGACISPDGQFIYASFATVNDPTNSGSQTTTTTKLYVSPTANITSGSWTVLDTNGWNLGQTNATTGATTTAFNGAWWTPKMDPRSTPTQHKIIIGTASNARQGLYEGTFNYSSGTLNSYNWLRVFYARGSVNPGPTAAFTYEPGWEDFIPGVQAFNYTPSTWAERGIWATGLQNYYYANTATPGFPYNNAWQNRYTKTIANAGTNSETYETLGTACTVNYDGTGYNNYSIQGQADNGILESWDGGISWATRSKPTTTQTEAVEIANIGTGKTPVVVAHGQPNAFGGGGTGGSLFAKRLVNSSNTDVWAHIAGGTSSRAGLPNATIRDIAVDPNNTERVYLGLFRTAGNIGGGVMLINDIEAFYTGNAVVGGGHGTTAATTVPIVNITAAPLATGSAQAAIEVATITSLNVDPNNSNVIYATASGFLYKGEFNGTNWNWTTVLSGGGLSEVSVWDYNGVTYMAIKGNFNNTTIPGSPAGETSVAISNNGGSSWTSIMSESLAENLRVVNWHNASTTRLNAGDMVGYHDKLFIGWHTFGYNKGFGVFMGTIPDNASTAVTWSDFSDDIHFPRIRRMRITKNSTDENIWLYTSTQGNGGWKRDITALITLPVSLTSFSAKLSLNNEAVLNWKTSSEANNSHFIIQRSYDGKTFEDIARVSGAGNSNTINNYTYADVNLNKANSSDNVIYYRLKQVDFDEKSSYSKIISIKLNTTTIVVSPNPAKDSIFINLAEAVKVHEVKITNMAGQTVLKTKIRNSDYINVSSLAAGTYVLTISKDGIQIHQQKIIINP</sequence>
<evidence type="ECO:0000256" key="1">
    <source>
        <dbReference type="SAM" id="SignalP"/>
    </source>
</evidence>
<dbReference type="InterPro" id="IPR026444">
    <property type="entry name" value="Secre_tail"/>
</dbReference>
<keyword evidence="4" id="KW-1185">Reference proteome</keyword>
<feature type="domain" description="Secretion system C-terminal sorting" evidence="2">
    <location>
        <begin position="945"/>
        <end position="1015"/>
    </location>
</feature>
<gene>
    <name evidence="3" type="ORF">GJJ64_06860</name>
</gene>
<feature type="chain" id="PRO_5029637827" evidence="1">
    <location>
        <begin position="21"/>
        <end position="1017"/>
    </location>
</feature>
<evidence type="ECO:0000313" key="4">
    <source>
        <dbReference type="Proteomes" id="UP000462931"/>
    </source>
</evidence>
<dbReference type="Proteomes" id="UP000462931">
    <property type="component" value="Unassembled WGS sequence"/>
</dbReference>
<name>A0A7K0FLR0_9SPHI</name>
<evidence type="ECO:0000259" key="2">
    <source>
        <dbReference type="Pfam" id="PF18962"/>
    </source>
</evidence>
<dbReference type="SUPFAM" id="SSF110296">
    <property type="entry name" value="Oligoxyloglucan reducing end-specific cellobiohydrolase"/>
    <property type="match status" value="1"/>
</dbReference>
<proteinExistence type="predicted"/>
<feature type="signal peptide" evidence="1">
    <location>
        <begin position="1"/>
        <end position="20"/>
    </location>
</feature>
<accession>A0A7K0FLR0</accession>
<organism evidence="3 4">
    <name type="scientific">Pedobacter puniceum</name>
    <dbReference type="NCBI Taxonomy" id="2666136"/>
    <lineage>
        <taxon>Bacteria</taxon>
        <taxon>Pseudomonadati</taxon>
        <taxon>Bacteroidota</taxon>
        <taxon>Sphingobacteriia</taxon>
        <taxon>Sphingobacteriales</taxon>
        <taxon>Sphingobacteriaceae</taxon>
        <taxon>Pedobacter</taxon>
    </lineage>
</organism>
<dbReference type="Gene3D" id="2.60.40.10">
    <property type="entry name" value="Immunoglobulins"/>
    <property type="match status" value="1"/>
</dbReference>
<dbReference type="NCBIfam" id="TIGR04183">
    <property type="entry name" value="Por_Secre_tail"/>
    <property type="match status" value="1"/>
</dbReference>
<comment type="caution">
    <text evidence="3">The sequence shown here is derived from an EMBL/GenBank/DDBJ whole genome shotgun (WGS) entry which is preliminary data.</text>
</comment>
<dbReference type="InterPro" id="IPR013783">
    <property type="entry name" value="Ig-like_fold"/>
</dbReference>
<keyword evidence="1" id="KW-0732">Signal</keyword>
<dbReference type="AlphaFoldDB" id="A0A7K0FLR0"/>
<protein>
    <submittedName>
        <fullName evidence="3">T9SS type A sorting domain-containing protein</fullName>
    </submittedName>
</protein>
<evidence type="ECO:0000313" key="3">
    <source>
        <dbReference type="EMBL" id="MRX46898.1"/>
    </source>
</evidence>
<dbReference type="Gene3D" id="2.130.10.10">
    <property type="entry name" value="YVTN repeat-like/Quinoprotein amine dehydrogenase"/>
    <property type="match status" value="2"/>
</dbReference>
<dbReference type="InterPro" id="IPR015943">
    <property type="entry name" value="WD40/YVTN_repeat-like_dom_sf"/>
</dbReference>
<reference evidence="3 4" key="1">
    <citation type="submission" date="2019-11" db="EMBL/GenBank/DDBJ databases">
        <authorList>
            <person name="Cheng Q."/>
            <person name="Yang Z."/>
        </authorList>
    </citation>
    <scope>NUCLEOTIDE SEQUENCE [LARGE SCALE GENOMIC DNA]</scope>
    <source>
        <strain evidence="3 4">HX-22-1</strain>
    </source>
</reference>
<dbReference type="RefSeq" id="WP_154286980.1">
    <property type="nucleotide sequence ID" value="NZ_WKJI01000002.1"/>
</dbReference>
<dbReference type="EMBL" id="WKJI01000002">
    <property type="protein sequence ID" value="MRX46898.1"/>
    <property type="molecule type" value="Genomic_DNA"/>
</dbReference>